<gene>
    <name evidence="1" type="ORF">LSUE1_G001551</name>
</gene>
<dbReference type="OrthoDB" id="3563954at2759"/>
<evidence type="ECO:0000313" key="2">
    <source>
        <dbReference type="Proteomes" id="UP000469558"/>
    </source>
</evidence>
<proteinExistence type="predicted"/>
<protein>
    <submittedName>
        <fullName evidence="1">Uncharacterized protein</fullName>
    </submittedName>
</protein>
<dbReference type="Proteomes" id="UP000469558">
    <property type="component" value="Unassembled WGS sequence"/>
</dbReference>
<dbReference type="AlphaFoldDB" id="A0A8T9CC09"/>
<organism evidence="1 2">
    <name type="scientific">Lachnellula suecica</name>
    <dbReference type="NCBI Taxonomy" id="602035"/>
    <lineage>
        <taxon>Eukaryota</taxon>
        <taxon>Fungi</taxon>
        <taxon>Dikarya</taxon>
        <taxon>Ascomycota</taxon>
        <taxon>Pezizomycotina</taxon>
        <taxon>Leotiomycetes</taxon>
        <taxon>Helotiales</taxon>
        <taxon>Lachnaceae</taxon>
        <taxon>Lachnellula</taxon>
    </lineage>
</organism>
<accession>A0A8T9CC09</accession>
<keyword evidence="2" id="KW-1185">Reference proteome</keyword>
<comment type="caution">
    <text evidence="1">The sequence shown here is derived from an EMBL/GenBank/DDBJ whole genome shotgun (WGS) entry which is preliminary data.</text>
</comment>
<name>A0A8T9CC09_9HELO</name>
<sequence length="287" mass="33232">MAPKRDKKRKKQEDSQNDLDLIEAFDKNNAKRLERPLKVWNRVDSCVDIAAGQDWYELEGSTKQQSSDHAPITSSLRSMGQLNASQALQIPPEMHNVTFPQAHTVFASWFVMDVVNDRLDIFSLPNMKSLTAVRAGINEFAEERWPQNGRHALREVHLRAWVKLPFRAAMQEEYSKSLLHKFDSYLEPLTKKNIPYNRSRGDVIEHTINLWSYLSPLGGMLDLIQPKLGSFFSPELHEGFDENGVQYIAEKGSKKRILWITRRGFQYREERPEGPREMIVKALVIVR</sequence>
<dbReference type="EMBL" id="QGMK01000206">
    <property type="protein sequence ID" value="TVY83309.1"/>
    <property type="molecule type" value="Genomic_DNA"/>
</dbReference>
<evidence type="ECO:0000313" key="1">
    <source>
        <dbReference type="EMBL" id="TVY83309.1"/>
    </source>
</evidence>
<reference evidence="1 2" key="1">
    <citation type="submission" date="2018-05" db="EMBL/GenBank/DDBJ databases">
        <title>Genome sequencing and assembly of the regulated plant pathogen Lachnellula willkommii and related sister species for the development of diagnostic species identification markers.</title>
        <authorList>
            <person name="Giroux E."/>
            <person name="Bilodeau G."/>
        </authorList>
    </citation>
    <scope>NUCLEOTIDE SEQUENCE [LARGE SCALE GENOMIC DNA]</scope>
    <source>
        <strain evidence="1 2">CBS 268.59</strain>
    </source>
</reference>